<dbReference type="OrthoDB" id="7876690at2"/>
<reference evidence="1 2" key="1">
    <citation type="submission" date="2019-03" db="EMBL/GenBank/DDBJ databases">
        <title>Genomic Encyclopedia of Type Strains, Phase IV (KMG-IV): sequencing the most valuable type-strain genomes for metagenomic binning, comparative biology and taxonomic classification.</title>
        <authorList>
            <person name="Goeker M."/>
        </authorList>
    </citation>
    <scope>NUCLEOTIDE SEQUENCE [LARGE SCALE GENOMIC DNA]</scope>
    <source>
        <strain evidence="1 2">DSM 4868</strain>
    </source>
</reference>
<evidence type="ECO:0000313" key="2">
    <source>
        <dbReference type="Proteomes" id="UP000295142"/>
    </source>
</evidence>
<name>A0A4R2KCY8_9RHOB</name>
<protein>
    <recommendedName>
        <fullName evidence="3">5-bromo-4-chloroindolyl phosphate hydrolysis protein</fullName>
    </recommendedName>
</protein>
<dbReference type="AlphaFoldDB" id="A0A4R2KCY8"/>
<accession>A0A4R2KCY8</accession>
<organism evidence="1 2">
    <name type="scientific">Rhodovulum euryhalinum</name>
    <dbReference type="NCBI Taxonomy" id="35805"/>
    <lineage>
        <taxon>Bacteria</taxon>
        <taxon>Pseudomonadati</taxon>
        <taxon>Pseudomonadota</taxon>
        <taxon>Alphaproteobacteria</taxon>
        <taxon>Rhodobacterales</taxon>
        <taxon>Paracoccaceae</taxon>
        <taxon>Rhodovulum</taxon>
    </lineage>
</organism>
<keyword evidence="2" id="KW-1185">Reference proteome</keyword>
<sequence length="148" mass="16616">MAFSWNPFGRRDRPARAEAAARRLSGHAERLRRSADRIGPPYAAAFWDMAGTLERVRREVLSDPRDLALTRQFTSYHAGRIVEMVEGFVTLAAKSRPEQQPRVDALGRAMLDYRALFARIECACIDNDFDDLEAAIAALDVQLARLPG</sequence>
<evidence type="ECO:0000313" key="1">
    <source>
        <dbReference type="EMBL" id="TCO70152.1"/>
    </source>
</evidence>
<proteinExistence type="predicted"/>
<dbReference type="EMBL" id="SLWW01000011">
    <property type="protein sequence ID" value="TCO70152.1"/>
    <property type="molecule type" value="Genomic_DNA"/>
</dbReference>
<dbReference type="Proteomes" id="UP000295142">
    <property type="component" value="Unassembled WGS sequence"/>
</dbReference>
<evidence type="ECO:0008006" key="3">
    <source>
        <dbReference type="Google" id="ProtNLM"/>
    </source>
</evidence>
<comment type="caution">
    <text evidence="1">The sequence shown here is derived from an EMBL/GenBank/DDBJ whole genome shotgun (WGS) entry which is preliminary data.</text>
</comment>
<gene>
    <name evidence="1" type="ORF">EV655_11194</name>
</gene>
<dbReference type="RefSeq" id="WP_132545845.1">
    <property type="nucleotide sequence ID" value="NZ_SLWW01000011.1"/>
</dbReference>